<sequence>MFETLQGRLQQIVQRLTGRGVLSDADVDAALRDVRLALLEADVNVKVAKAFADRVRDAAVGQQLLTHLAPGQQVVKLVHQELVRLLGGTVRALRLTDQPPTVILLVGLHGAGKTTTAGKLAMRLVKGGRRPLLVATDLRRPAAVAQLAAVGQQTGVPVFSRPGATDPVAVATAALAEAKRHGHDVVIIDSAGRQHIDDELMAELVTMRDATAPHQVLLVVDAMTGQDAVNIAQRFHDLVGIDGLIVTKLDGDARGGAVLSIVEVTGRPVLFAGVGETLDGLEPFHPDRIASRILGMGDVLTLIERAQDAMDAQTAADLERKLRRAEFTFDDFRVQLRQVRSMGPLDSLLEMLPGAMRPKGAVAGMDERALRRVEAMIDSMTPEERTHPHLIDGSRRRRIARGSGTTIQEVNRLLRQFDDARKLMKQMGQLEKKGKRGGTRREPYQW</sequence>
<evidence type="ECO:0000256" key="5">
    <source>
        <dbReference type="ARBA" id="ARBA00023134"/>
    </source>
</evidence>
<comment type="catalytic activity">
    <reaction evidence="8 9">
        <text>GTP + H2O = GDP + phosphate + H(+)</text>
        <dbReference type="Rhea" id="RHEA:19669"/>
        <dbReference type="ChEBI" id="CHEBI:15377"/>
        <dbReference type="ChEBI" id="CHEBI:15378"/>
        <dbReference type="ChEBI" id="CHEBI:37565"/>
        <dbReference type="ChEBI" id="CHEBI:43474"/>
        <dbReference type="ChEBI" id="CHEBI:58189"/>
        <dbReference type="EC" id="3.6.5.4"/>
    </reaction>
</comment>
<dbReference type="PANTHER" id="PTHR11564:SF5">
    <property type="entry name" value="SIGNAL RECOGNITION PARTICLE SUBUNIT SRP54"/>
    <property type="match status" value="1"/>
</dbReference>
<dbReference type="InterPro" id="IPR000897">
    <property type="entry name" value="SRP54_GTPase_dom"/>
</dbReference>
<evidence type="ECO:0000259" key="10">
    <source>
        <dbReference type="PROSITE" id="PS00300"/>
    </source>
</evidence>
<organism evidence="11 12">
    <name type="scientific">Candidatus Segetimicrobium genomatis</name>
    <dbReference type="NCBI Taxonomy" id="2569760"/>
    <lineage>
        <taxon>Bacteria</taxon>
        <taxon>Bacillati</taxon>
        <taxon>Candidatus Sysuimicrobiota</taxon>
        <taxon>Candidatus Sysuimicrobiia</taxon>
        <taxon>Candidatus Sysuimicrobiales</taxon>
        <taxon>Candidatus Segetimicrobiaceae</taxon>
        <taxon>Candidatus Segetimicrobium</taxon>
    </lineage>
</organism>
<dbReference type="Pfam" id="PF02881">
    <property type="entry name" value="SRP54_N"/>
    <property type="match status" value="1"/>
</dbReference>
<comment type="function">
    <text evidence="9">Involved in targeting and insertion of nascent membrane proteins into the cytoplasmic membrane. Binds to the hydrophobic signal sequence of the ribosome-nascent chain (RNC) as it emerges from the ribosomes. The SRP-RNC complex is then targeted to the cytoplasmic membrane where it interacts with the SRP receptor FtsY.</text>
</comment>
<feature type="binding site" evidence="9">
    <location>
        <begin position="247"/>
        <end position="250"/>
    </location>
    <ligand>
        <name>GTP</name>
        <dbReference type="ChEBI" id="CHEBI:37565"/>
    </ligand>
</feature>
<keyword evidence="2 9" id="KW-0547">Nucleotide-binding</keyword>
<gene>
    <name evidence="9" type="primary">ffh</name>
    <name evidence="11" type="ORF">E6G99_11415</name>
</gene>
<dbReference type="InterPro" id="IPR004780">
    <property type="entry name" value="SRP"/>
</dbReference>
<reference evidence="11 12" key="1">
    <citation type="journal article" date="2019" name="Nat. Microbiol.">
        <title>Mediterranean grassland soil C-N compound turnover is dependent on rainfall and depth, and is mediated by genomically divergent microorganisms.</title>
        <authorList>
            <person name="Diamond S."/>
            <person name="Andeer P.F."/>
            <person name="Li Z."/>
            <person name="Crits-Christoph A."/>
            <person name="Burstein D."/>
            <person name="Anantharaman K."/>
            <person name="Lane K.R."/>
            <person name="Thomas B.C."/>
            <person name="Pan C."/>
            <person name="Northen T.R."/>
            <person name="Banfield J.F."/>
        </authorList>
    </citation>
    <scope>NUCLEOTIDE SEQUENCE [LARGE SCALE GENOMIC DNA]</scope>
    <source>
        <strain evidence="11">NP_2</strain>
    </source>
</reference>
<protein>
    <recommendedName>
        <fullName evidence="9">Signal recognition particle protein</fullName>
        <ecNumber evidence="9">3.6.5.4</ecNumber>
    </recommendedName>
    <alternativeName>
        <fullName evidence="9">Fifty-four homolog</fullName>
    </alternativeName>
</protein>
<evidence type="ECO:0000256" key="3">
    <source>
        <dbReference type="ARBA" id="ARBA00022801"/>
    </source>
</evidence>
<dbReference type="SUPFAM" id="SSF47446">
    <property type="entry name" value="Signal peptide-binding domain"/>
    <property type="match status" value="1"/>
</dbReference>
<dbReference type="Gene3D" id="3.40.50.300">
    <property type="entry name" value="P-loop containing nucleotide triphosphate hydrolases"/>
    <property type="match status" value="1"/>
</dbReference>
<feature type="domain" description="SRP54-type proteins GTP-binding" evidence="10">
    <location>
        <begin position="268"/>
        <end position="281"/>
    </location>
</feature>
<dbReference type="InterPro" id="IPR022941">
    <property type="entry name" value="SRP54"/>
</dbReference>
<dbReference type="InterPro" id="IPR003593">
    <property type="entry name" value="AAA+_ATPase"/>
</dbReference>
<dbReference type="GO" id="GO:0006614">
    <property type="term" value="P:SRP-dependent cotranslational protein targeting to membrane"/>
    <property type="evidence" value="ECO:0007669"/>
    <property type="project" value="InterPro"/>
</dbReference>
<dbReference type="Pfam" id="PF02978">
    <property type="entry name" value="SRP_SPB"/>
    <property type="match status" value="1"/>
</dbReference>
<comment type="subcellular location">
    <subcellularLocation>
        <location evidence="9">Cytoplasm</location>
    </subcellularLocation>
    <text evidence="9">The SRP-RNC complex is targeted to the cytoplasmic membrane.</text>
</comment>
<evidence type="ECO:0000256" key="4">
    <source>
        <dbReference type="ARBA" id="ARBA00022884"/>
    </source>
</evidence>
<dbReference type="EMBL" id="VBAJ01000281">
    <property type="protein sequence ID" value="TMJ03613.1"/>
    <property type="molecule type" value="Genomic_DNA"/>
</dbReference>
<keyword evidence="7 9" id="KW-0687">Ribonucleoprotein</keyword>
<dbReference type="GO" id="GO:0005525">
    <property type="term" value="F:GTP binding"/>
    <property type="evidence" value="ECO:0007669"/>
    <property type="project" value="UniProtKB-UniRule"/>
</dbReference>
<evidence type="ECO:0000256" key="6">
    <source>
        <dbReference type="ARBA" id="ARBA00023135"/>
    </source>
</evidence>
<dbReference type="Gene3D" id="1.10.260.30">
    <property type="entry name" value="Signal recognition particle, SRP54 subunit, M-domain"/>
    <property type="match status" value="1"/>
</dbReference>
<dbReference type="InterPro" id="IPR013822">
    <property type="entry name" value="Signal_recog_particl_SRP54_hlx"/>
</dbReference>
<dbReference type="GO" id="GO:0048500">
    <property type="term" value="C:signal recognition particle"/>
    <property type="evidence" value="ECO:0007669"/>
    <property type="project" value="UniProtKB-UniRule"/>
</dbReference>
<comment type="domain">
    <text evidence="9">Composed of three domains: the N-terminal N domain, which is responsible for interactions with the ribosome, the central G domain, which binds GTP, and the C-terminal M domain, which binds the RNA and the signal sequence of the RNC.</text>
</comment>
<dbReference type="Pfam" id="PF00448">
    <property type="entry name" value="SRP54"/>
    <property type="match status" value="1"/>
</dbReference>
<keyword evidence="6 9" id="KW-0733">Signal recognition particle</keyword>
<dbReference type="InterPro" id="IPR042101">
    <property type="entry name" value="SRP54_N_sf"/>
</dbReference>
<dbReference type="GO" id="GO:0008312">
    <property type="term" value="F:7S RNA binding"/>
    <property type="evidence" value="ECO:0007669"/>
    <property type="project" value="InterPro"/>
</dbReference>
<dbReference type="Proteomes" id="UP000318661">
    <property type="component" value="Unassembled WGS sequence"/>
</dbReference>
<evidence type="ECO:0000256" key="8">
    <source>
        <dbReference type="ARBA" id="ARBA00048027"/>
    </source>
</evidence>
<evidence type="ECO:0000313" key="11">
    <source>
        <dbReference type="EMBL" id="TMJ03613.1"/>
    </source>
</evidence>
<keyword evidence="5 9" id="KW-0342">GTP-binding</keyword>
<dbReference type="NCBIfam" id="TIGR00959">
    <property type="entry name" value="ffh"/>
    <property type="match status" value="1"/>
</dbReference>
<dbReference type="CDD" id="cd18539">
    <property type="entry name" value="SRP_G"/>
    <property type="match status" value="1"/>
</dbReference>
<dbReference type="EC" id="3.6.5.4" evidence="9"/>
<dbReference type="AlphaFoldDB" id="A0A537L6J5"/>
<comment type="similarity">
    <text evidence="1 9">Belongs to the GTP-binding SRP family. SRP54 subfamily.</text>
</comment>
<feature type="binding site" evidence="9">
    <location>
        <begin position="189"/>
        <end position="193"/>
    </location>
    <ligand>
        <name>GTP</name>
        <dbReference type="ChEBI" id="CHEBI:37565"/>
    </ligand>
</feature>
<feature type="binding site" evidence="9">
    <location>
        <begin position="107"/>
        <end position="114"/>
    </location>
    <ligand>
        <name>GTP</name>
        <dbReference type="ChEBI" id="CHEBI:37565"/>
    </ligand>
</feature>
<dbReference type="InterPro" id="IPR036891">
    <property type="entry name" value="Signal_recog_part_SRP54_M_sf"/>
</dbReference>
<evidence type="ECO:0000313" key="12">
    <source>
        <dbReference type="Proteomes" id="UP000318661"/>
    </source>
</evidence>
<keyword evidence="3 9" id="KW-0378">Hydrolase</keyword>
<evidence type="ECO:0000256" key="2">
    <source>
        <dbReference type="ARBA" id="ARBA00022741"/>
    </source>
</evidence>
<evidence type="ECO:0000256" key="9">
    <source>
        <dbReference type="HAMAP-Rule" id="MF_00306"/>
    </source>
</evidence>
<keyword evidence="4 9" id="KW-0694">RNA-binding</keyword>
<comment type="subunit">
    <text evidence="9">Part of the signal recognition particle protein translocation system, which is composed of SRP and FtsY.</text>
</comment>
<dbReference type="PROSITE" id="PS00300">
    <property type="entry name" value="SRP54"/>
    <property type="match status" value="1"/>
</dbReference>
<name>A0A537L6J5_9BACT</name>
<dbReference type="HAMAP" id="MF_00306">
    <property type="entry name" value="SRP54"/>
    <property type="match status" value="1"/>
</dbReference>
<dbReference type="SMART" id="SM00963">
    <property type="entry name" value="SRP54_N"/>
    <property type="match status" value="1"/>
</dbReference>
<dbReference type="InterPro" id="IPR004125">
    <property type="entry name" value="Signal_recog_particle_SRP54_M"/>
</dbReference>
<evidence type="ECO:0000256" key="1">
    <source>
        <dbReference type="ARBA" id="ARBA00005450"/>
    </source>
</evidence>
<keyword evidence="9" id="KW-0963">Cytoplasm</keyword>
<evidence type="ECO:0000256" key="7">
    <source>
        <dbReference type="ARBA" id="ARBA00023274"/>
    </source>
</evidence>
<dbReference type="GO" id="GO:0003924">
    <property type="term" value="F:GTPase activity"/>
    <property type="evidence" value="ECO:0007669"/>
    <property type="project" value="UniProtKB-UniRule"/>
</dbReference>
<dbReference type="SMART" id="SM00382">
    <property type="entry name" value="AAA"/>
    <property type="match status" value="1"/>
</dbReference>
<dbReference type="Gene3D" id="1.20.120.140">
    <property type="entry name" value="Signal recognition particle SRP54, nucleotide-binding domain"/>
    <property type="match status" value="1"/>
</dbReference>
<comment type="caution">
    <text evidence="11">The sequence shown here is derived from an EMBL/GenBank/DDBJ whole genome shotgun (WGS) entry which is preliminary data.</text>
</comment>
<dbReference type="PANTHER" id="PTHR11564">
    <property type="entry name" value="SIGNAL RECOGNITION PARTICLE 54K PROTEIN SRP54"/>
    <property type="match status" value="1"/>
</dbReference>
<dbReference type="SUPFAM" id="SSF52540">
    <property type="entry name" value="P-loop containing nucleoside triphosphate hydrolases"/>
    <property type="match status" value="1"/>
</dbReference>
<dbReference type="InterPro" id="IPR027417">
    <property type="entry name" value="P-loop_NTPase"/>
</dbReference>
<proteinExistence type="inferred from homology"/>
<dbReference type="SMART" id="SM00962">
    <property type="entry name" value="SRP54"/>
    <property type="match status" value="1"/>
</dbReference>
<accession>A0A537L6J5</accession>